<dbReference type="RefSeq" id="WP_002581437.1">
    <property type="nucleotide sequence ID" value="NZ_AP019717.1"/>
</dbReference>
<feature type="transmembrane region" description="Helical" evidence="1">
    <location>
        <begin position="6"/>
        <end position="33"/>
    </location>
</feature>
<dbReference type="EMBL" id="CACRTU010000023">
    <property type="protein sequence ID" value="VYU46178.1"/>
    <property type="molecule type" value="Genomic_DNA"/>
</dbReference>
<reference evidence="2" key="1">
    <citation type="submission" date="2019-11" db="EMBL/GenBank/DDBJ databases">
        <authorList>
            <person name="Feng L."/>
        </authorList>
    </citation>
    <scope>NUCLEOTIDE SEQUENCE</scope>
    <source>
        <strain evidence="2">CButyricumLFYP62</strain>
    </source>
</reference>
<evidence type="ECO:0000313" key="2">
    <source>
        <dbReference type="EMBL" id="VYU46178.1"/>
    </source>
</evidence>
<accession>A0A6N3F258</accession>
<organism evidence="2">
    <name type="scientific">Clostridium butyricum</name>
    <dbReference type="NCBI Taxonomy" id="1492"/>
    <lineage>
        <taxon>Bacteria</taxon>
        <taxon>Bacillati</taxon>
        <taxon>Bacillota</taxon>
        <taxon>Clostridia</taxon>
        <taxon>Eubacteriales</taxon>
        <taxon>Clostridiaceae</taxon>
        <taxon>Clostridium</taxon>
    </lineage>
</organism>
<dbReference type="AlphaFoldDB" id="A0A6N3F258"/>
<keyword evidence="1" id="KW-0472">Membrane</keyword>
<evidence type="ECO:0000256" key="1">
    <source>
        <dbReference type="SAM" id="Phobius"/>
    </source>
</evidence>
<protein>
    <submittedName>
        <fullName evidence="2">Uncharacterized protein</fullName>
    </submittedName>
</protein>
<dbReference type="GeneID" id="92946817"/>
<proteinExistence type="predicted"/>
<gene>
    <name evidence="2" type="ORF">CBLFYP62_00119</name>
</gene>
<name>A0A6N3F258_CLOBU</name>
<keyword evidence="1" id="KW-1133">Transmembrane helix</keyword>
<sequence length="44" mass="4976">MDIMNLGFLILGIKMIITVILSITGFYTMLLLIKALKIYIKSKS</sequence>
<keyword evidence="1" id="KW-0812">Transmembrane</keyword>